<name>A0A9Q8ULX7_9CLOT</name>
<dbReference type="KEGG" id="crw:CROST_030440"/>
<dbReference type="EMBL" id="CP096983">
    <property type="protein sequence ID" value="URZ12322.1"/>
    <property type="molecule type" value="Genomic_DNA"/>
</dbReference>
<dbReference type="AlphaFoldDB" id="A0A9Q8ULX7"/>
<protein>
    <submittedName>
        <fullName evidence="1">Uncharacterized protein</fullName>
    </submittedName>
</protein>
<keyword evidence="2" id="KW-1185">Reference proteome</keyword>
<dbReference type="RefSeq" id="WP_250931439.1">
    <property type="nucleotide sequence ID" value="NZ_CP096983.1"/>
</dbReference>
<evidence type="ECO:0000313" key="1">
    <source>
        <dbReference type="EMBL" id="URZ12322.1"/>
    </source>
</evidence>
<organism evidence="1 2">
    <name type="scientific">Clostridium felsineum</name>
    <dbReference type="NCBI Taxonomy" id="36839"/>
    <lineage>
        <taxon>Bacteria</taxon>
        <taxon>Bacillati</taxon>
        <taxon>Bacillota</taxon>
        <taxon>Clostridia</taxon>
        <taxon>Eubacteriales</taxon>
        <taxon>Clostridiaceae</taxon>
        <taxon>Clostridium</taxon>
    </lineage>
</organism>
<gene>
    <name evidence="1" type="ORF">CROST_030440</name>
</gene>
<accession>A0A9Q8ULX7</accession>
<dbReference type="Proteomes" id="UP000190951">
    <property type="component" value="Chromosome"/>
</dbReference>
<reference evidence="1 2" key="1">
    <citation type="submission" date="2022-04" db="EMBL/GenBank/DDBJ databases">
        <title>Genome sequence of C. roseum typestrain.</title>
        <authorList>
            <person name="Poehlein A."/>
            <person name="Schoch T."/>
            <person name="Duerre P."/>
            <person name="Daniel R."/>
        </authorList>
    </citation>
    <scope>NUCLEOTIDE SEQUENCE [LARGE SCALE GENOMIC DNA]</scope>
    <source>
        <strain evidence="1 2">DSM 7320</strain>
    </source>
</reference>
<sequence>MNNTKKCDNSRQLHIEGYLQKDRVELEGYVGAPSISLTSEKEQNAENKYNNELLERINQHL</sequence>
<evidence type="ECO:0000313" key="2">
    <source>
        <dbReference type="Proteomes" id="UP000190951"/>
    </source>
</evidence>
<proteinExistence type="predicted"/>